<proteinExistence type="predicted"/>
<reference evidence="1 2" key="1">
    <citation type="submission" date="2016-11" db="EMBL/GenBank/DDBJ databases">
        <authorList>
            <person name="Jaros S."/>
            <person name="Januszkiewicz K."/>
            <person name="Wedrychowicz H."/>
        </authorList>
    </citation>
    <scope>NUCLEOTIDE SEQUENCE [LARGE SCALE GENOMIC DNA]</scope>
</reference>
<name>A0A2X0LTC8_9BASI</name>
<dbReference type="AlphaFoldDB" id="A0A2X0LTC8"/>
<sequence>MHLQVLNDLHHSNTMTSNPLFDTSMSYKATRPLVAPPDPKSIQTTLVPAAEIPDWLARQRATINWQRHMIAGPSNQPSSRSGTRLKGQDRRMMLEQYYNWAVTHHAMATNNYIESCHKILKYHYIGRGQRQRTDQLIHTLTMDAEPAYRQEIRLIITGFVRQRSSKAVTQRQNAAQSIEWSRANDMVTEMDDDGDIYVTSFGEDEQEDEDLTFIGTCYTVGLHPTDSKMISTCDFPDFICHMFPCKNMWLAACVTRQRVDLCTSDHVPLASQASSHVFRTIPNNTAEHEDRIQLYRRLAEEARRVHAKLLRTWPELEADGCDPLTPSVI</sequence>
<evidence type="ECO:0000313" key="2">
    <source>
        <dbReference type="Proteomes" id="UP000249464"/>
    </source>
</evidence>
<accession>A0A2X0LTC8</accession>
<keyword evidence="2" id="KW-1185">Reference proteome</keyword>
<evidence type="ECO:0000313" key="1">
    <source>
        <dbReference type="EMBL" id="SGY12078.1"/>
    </source>
</evidence>
<gene>
    <name evidence="1" type="primary">BQ5605_C011g06380</name>
    <name evidence="1" type="ORF">BQ5605_C011G06380</name>
</gene>
<dbReference type="Proteomes" id="UP000249464">
    <property type="component" value="Unassembled WGS sequence"/>
</dbReference>
<organism evidence="1 2">
    <name type="scientific">Microbotryum silenes-dioicae</name>
    <dbReference type="NCBI Taxonomy" id="796604"/>
    <lineage>
        <taxon>Eukaryota</taxon>
        <taxon>Fungi</taxon>
        <taxon>Dikarya</taxon>
        <taxon>Basidiomycota</taxon>
        <taxon>Pucciniomycotina</taxon>
        <taxon>Microbotryomycetes</taxon>
        <taxon>Microbotryales</taxon>
        <taxon>Microbotryaceae</taxon>
        <taxon>Microbotryum</taxon>
    </lineage>
</organism>
<dbReference type="EMBL" id="FQNC01000011">
    <property type="protein sequence ID" value="SGY12078.1"/>
    <property type="molecule type" value="Genomic_DNA"/>
</dbReference>
<protein>
    <submittedName>
        <fullName evidence="1">BQ5605_C011g06380 protein</fullName>
    </submittedName>
</protein>